<dbReference type="Gene3D" id="1.10.630.10">
    <property type="entry name" value="Cytochrome P450"/>
    <property type="match status" value="1"/>
</dbReference>
<dbReference type="Pfam" id="PF00067">
    <property type="entry name" value="p450"/>
    <property type="match status" value="1"/>
</dbReference>
<protein>
    <submittedName>
        <fullName evidence="1">Cytochrome P450</fullName>
    </submittedName>
</protein>
<dbReference type="EMBL" id="JAULSC010000002">
    <property type="protein sequence ID" value="MDO3394775.1"/>
    <property type="molecule type" value="Genomic_DNA"/>
</dbReference>
<dbReference type="InterPro" id="IPR001128">
    <property type="entry name" value="Cyt_P450"/>
</dbReference>
<evidence type="ECO:0000313" key="2">
    <source>
        <dbReference type="Proteomes" id="UP001168363"/>
    </source>
</evidence>
<dbReference type="CDD" id="cd00302">
    <property type="entry name" value="cytochrome_P450"/>
    <property type="match status" value="1"/>
</dbReference>
<gene>
    <name evidence="1" type="ORF">QWJ41_03520</name>
</gene>
<dbReference type="SUPFAM" id="SSF48264">
    <property type="entry name" value="Cytochrome P450"/>
    <property type="match status" value="1"/>
</dbReference>
<evidence type="ECO:0000313" key="1">
    <source>
        <dbReference type="EMBL" id="MDO3394775.1"/>
    </source>
</evidence>
<keyword evidence="2" id="KW-1185">Reference proteome</keyword>
<accession>A0ABT8TLC9</accession>
<dbReference type="Proteomes" id="UP001168363">
    <property type="component" value="Unassembled WGS sequence"/>
</dbReference>
<proteinExistence type="predicted"/>
<name>A0ABT8TLC9_9ACTN</name>
<reference evidence="1" key="1">
    <citation type="submission" date="2023-06" db="EMBL/GenBank/DDBJ databases">
        <title>Genome sequence of Nocardioides sp. SOB44.</title>
        <authorList>
            <person name="Zhang G."/>
        </authorList>
    </citation>
    <scope>NUCLEOTIDE SEQUENCE</scope>
    <source>
        <strain evidence="1">SOB44</strain>
    </source>
</reference>
<dbReference type="InterPro" id="IPR036396">
    <property type="entry name" value="Cyt_P450_sf"/>
</dbReference>
<organism evidence="1 2">
    <name type="scientific">Nocardioides cremeus</name>
    <dbReference type="NCBI Taxonomy" id="3058044"/>
    <lineage>
        <taxon>Bacteria</taxon>
        <taxon>Bacillati</taxon>
        <taxon>Actinomycetota</taxon>
        <taxon>Actinomycetes</taxon>
        <taxon>Propionibacteriales</taxon>
        <taxon>Nocardioidaceae</taxon>
        <taxon>Nocardioides</taxon>
    </lineage>
</organism>
<sequence>MATTLAQARSVLADAGAFGFPVDVSRRSDPVVGTRDSSRPEPFATLPRESAAIAGEVLAGELRSSTKSDGSGEYEAMQLLRRPVARATAAATLGAIDDDARNEVADAALDWVDALGPVIAAPAPPYRWSRARRQEDAARKSLEGRIEALGDPTPARTATMLAAGTQVPIAAGAWLLVALAERPELQERLAAGEVEPIWVVWEVLRLTPPTWATARVARRSLDLAGVRIPEGGVVVVSPLLLGRLPNLVPGGDGNPHQQLARLEVERWRDPHVRPGAWLPFGLGASACPGRSVGLAQLVALTKWATSASLHLAATPSTDQTRGIFPRPARIAVVRVEGGNT</sequence>
<dbReference type="RefSeq" id="WP_302705784.1">
    <property type="nucleotide sequence ID" value="NZ_JAULSC010000002.1"/>
</dbReference>
<comment type="caution">
    <text evidence="1">The sequence shown here is derived from an EMBL/GenBank/DDBJ whole genome shotgun (WGS) entry which is preliminary data.</text>
</comment>